<keyword evidence="20" id="KW-1185">Reference proteome</keyword>
<evidence type="ECO:0000256" key="14">
    <source>
        <dbReference type="ARBA" id="ARBA00023012"/>
    </source>
</evidence>
<organism evidence="19 20">
    <name type="scientific">Desulfuromonas soudanensis</name>
    <dbReference type="NCBI Taxonomy" id="1603606"/>
    <lineage>
        <taxon>Bacteria</taxon>
        <taxon>Pseudomonadati</taxon>
        <taxon>Thermodesulfobacteriota</taxon>
        <taxon>Desulfuromonadia</taxon>
        <taxon>Desulfuromonadales</taxon>
        <taxon>Desulfuromonadaceae</taxon>
        <taxon>Desulfuromonas</taxon>
    </lineage>
</organism>
<evidence type="ECO:0000313" key="19">
    <source>
        <dbReference type="EMBL" id="ALC17868.1"/>
    </source>
</evidence>
<dbReference type="InterPro" id="IPR003660">
    <property type="entry name" value="HAMP_dom"/>
</dbReference>
<keyword evidence="6" id="KW-0997">Cell inner membrane</keyword>
<keyword evidence="5" id="KW-1003">Cell membrane</keyword>
<keyword evidence="10" id="KW-0547">Nucleotide-binding</keyword>
<evidence type="ECO:0000256" key="11">
    <source>
        <dbReference type="ARBA" id="ARBA00022777"/>
    </source>
</evidence>
<dbReference type="Pfam" id="PF00512">
    <property type="entry name" value="HisKA"/>
    <property type="match status" value="1"/>
</dbReference>
<evidence type="ECO:0000313" key="20">
    <source>
        <dbReference type="Proteomes" id="UP000057158"/>
    </source>
</evidence>
<comment type="catalytic activity">
    <reaction evidence="1">
        <text>ATP + protein L-histidine = ADP + protein N-phospho-L-histidine.</text>
        <dbReference type="EC" id="2.7.13.3"/>
    </reaction>
</comment>
<evidence type="ECO:0000256" key="13">
    <source>
        <dbReference type="ARBA" id="ARBA00022989"/>
    </source>
</evidence>
<evidence type="ECO:0000259" key="17">
    <source>
        <dbReference type="PROSITE" id="PS50109"/>
    </source>
</evidence>
<dbReference type="InterPro" id="IPR003661">
    <property type="entry name" value="HisK_dim/P_dom"/>
</dbReference>
<evidence type="ECO:0000259" key="18">
    <source>
        <dbReference type="PROSITE" id="PS50885"/>
    </source>
</evidence>
<dbReference type="EC" id="2.7.13.3" evidence="4"/>
<sequence>MFVRSIRFRLTLWYAFTLAVILAASGFFWHVYLDRSLLVHLDERLTLIAEDVAAFHLLPGEGPGKGEGDTCAAMEAFIRVHNWGEYVQILDQQGSIECTSNNLDGFQLPLGKGALQASGRGEPIFERIQLTGPYSVRLLTYPVMRATGAGHMVQVAASMAPLEETLKEFRIILMTFSPLALLVLSLGGWFLAGRALSPVVRLTRAARRINAENLNQRLPVEGSRDEIAHLAETFNAMLARLESSFRKIKQFSGDASHELRTPLTILRGETEVALRWAKEPEEFRKMLESNMEEIDRMGRIIEDLLLLAKSEAGGLPMECKEFSLSDMLQDLYMQGRTLGEPKGIEVLLDMNVAEEIRIRGDELRIRQMLLNLIVNGIKYTPAGEGRLAITLSLEGDNVSVAIADSGIGIPEEHLHHIFDRFYRIDEARNRENGGTGLGLAIVKWIVEAHEGKILVRSTPGKGSTFTVLLPTRGPSRDPRR</sequence>
<keyword evidence="7" id="KW-0597">Phosphoprotein</keyword>
<evidence type="ECO:0000256" key="15">
    <source>
        <dbReference type="ARBA" id="ARBA00023136"/>
    </source>
</evidence>
<dbReference type="Gene3D" id="3.30.565.10">
    <property type="entry name" value="Histidine kinase-like ATPase, C-terminal domain"/>
    <property type="match status" value="1"/>
</dbReference>
<dbReference type="GO" id="GO:0000155">
    <property type="term" value="F:phosphorelay sensor kinase activity"/>
    <property type="evidence" value="ECO:0007669"/>
    <property type="project" value="InterPro"/>
</dbReference>
<keyword evidence="11 19" id="KW-0418">Kinase</keyword>
<dbReference type="Gene3D" id="1.10.287.130">
    <property type="match status" value="1"/>
</dbReference>
<dbReference type="PANTHER" id="PTHR45436">
    <property type="entry name" value="SENSOR HISTIDINE KINASE YKOH"/>
    <property type="match status" value="1"/>
</dbReference>
<comment type="subcellular location">
    <subcellularLocation>
        <location evidence="3">Cell inner membrane</location>
    </subcellularLocation>
    <subcellularLocation>
        <location evidence="2">Membrane</location>
        <topology evidence="2">Multi-pass membrane protein</topology>
    </subcellularLocation>
</comment>
<keyword evidence="12" id="KW-0067">ATP-binding</keyword>
<dbReference type="Gene3D" id="6.10.340.10">
    <property type="match status" value="1"/>
</dbReference>
<dbReference type="SUPFAM" id="SSF55874">
    <property type="entry name" value="ATPase domain of HSP90 chaperone/DNA topoisomerase II/histidine kinase"/>
    <property type="match status" value="1"/>
</dbReference>
<dbReference type="CDD" id="cd00075">
    <property type="entry name" value="HATPase"/>
    <property type="match status" value="1"/>
</dbReference>
<dbReference type="SUPFAM" id="SSF47384">
    <property type="entry name" value="Homodimeric domain of signal transducing histidine kinase"/>
    <property type="match status" value="1"/>
</dbReference>
<evidence type="ECO:0000256" key="10">
    <source>
        <dbReference type="ARBA" id="ARBA00022741"/>
    </source>
</evidence>
<feature type="domain" description="Histidine kinase" evidence="17">
    <location>
        <begin position="254"/>
        <end position="473"/>
    </location>
</feature>
<gene>
    <name evidence="19" type="ORF">DSOUD_3143</name>
</gene>
<dbReference type="SMART" id="SM00304">
    <property type="entry name" value="HAMP"/>
    <property type="match status" value="1"/>
</dbReference>
<feature type="domain" description="HAMP" evidence="18">
    <location>
        <begin position="193"/>
        <end position="246"/>
    </location>
</feature>
<dbReference type="PROSITE" id="PS50885">
    <property type="entry name" value="HAMP"/>
    <property type="match status" value="1"/>
</dbReference>
<dbReference type="PROSITE" id="PS50109">
    <property type="entry name" value="HIS_KIN"/>
    <property type="match status" value="1"/>
</dbReference>
<evidence type="ECO:0000256" key="8">
    <source>
        <dbReference type="ARBA" id="ARBA00022679"/>
    </source>
</evidence>
<dbReference type="InterPro" id="IPR004358">
    <property type="entry name" value="Sig_transdc_His_kin-like_C"/>
</dbReference>
<dbReference type="AlphaFoldDB" id="A0A0M5IZP4"/>
<dbReference type="GO" id="GO:0005524">
    <property type="term" value="F:ATP binding"/>
    <property type="evidence" value="ECO:0007669"/>
    <property type="project" value="UniProtKB-KW"/>
</dbReference>
<evidence type="ECO:0000256" key="4">
    <source>
        <dbReference type="ARBA" id="ARBA00012438"/>
    </source>
</evidence>
<dbReference type="InterPro" id="IPR005467">
    <property type="entry name" value="His_kinase_dom"/>
</dbReference>
<keyword evidence="9 16" id="KW-0812">Transmembrane</keyword>
<evidence type="ECO:0000256" key="3">
    <source>
        <dbReference type="ARBA" id="ARBA00004533"/>
    </source>
</evidence>
<evidence type="ECO:0000256" key="12">
    <source>
        <dbReference type="ARBA" id="ARBA00022840"/>
    </source>
</evidence>
<dbReference type="Pfam" id="PF02518">
    <property type="entry name" value="HATPase_c"/>
    <property type="match status" value="1"/>
</dbReference>
<evidence type="ECO:0000256" key="1">
    <source>
        <dbReference type="ARBA" id="ARBA00000085"/>
    </source>
</evidence>
<evidence type="ECO:0000256" key="2">
    <source>
        <dbReference type="ARBA" id="ARBA00004141"/>
    </source>
</evidence>
<proteinExistence type="predicted"/>
<evidence type="ECO:0000256" key="5">
    <source>
        <dbReference type="ARBA" id="ARBA00022475"/>
    </source>
</evidence>
<dbReference type="PANTHER" id="PTHR45436:SF15">
    <property type="entry name" value="SENSOR HISTIDINE KINASE CUSS"/>
    <property type="match status" value="1"/>
</dbReference>
<dbReference type="InterPro" id="IPR050428">
    <property type="entry name" value="TCS_sensor_his_kinase"/>
</dbReference>
<dbReference type="OrthoDB" id="9813151at2"/>
<dbReference type="SMART" id="SM00388">
    <property type="entry name" value="HisKA"/>
    <property type="match status" value="1"/>
</dbReference>
<evidence type="ECO:0000256" key="9">
    <source>
        <dbReference type="ARBA" id="ARBA00022692"/>
    </source>
</evidence>
<accession>A0A0M5IZP4</accession>
<dbReference type="NCBIfam" id="TIGR01386">
    <property type="entry name" value="cztS_silS_copS"/>
    <property type="match status" value="1"/>
</dbReference>
<dbReference type="CDD" id="cd06225">
    <property type="entry name" value="HAMP"/>
    <property type="match status" value="1"/>
</dbReference>
<dbReference type="FunFam" id="1.10.287.130:FF:000001">
    <property type="entry name" value="Two-component sensor histidine kinase"/>
    <property type="match status" value="1"/>
</dbReference>
<keyword evidence="14" id="KW-0902">Two-component regulatory system</keyword>
<evidence type="ECO:0000256" key="6">
    <source>
        <dbReference type="ARBA" id="ARBA00022519"/>
    </source>
</evidence>
<reference evidence="19 20" key="1">
    <citation type="submission" date="2015-07" db="EMBL/GenBank/DDBJ databases">
        <title>Isolation and Genomic Characterization of a Novel Halophilic Metal-Reducing Deltaproteobacterium from the Deep Subsurface.</title>
        <authorList>
            <person name="Badalamenti J.P."/>
            <person name="Summers Z.M."/>
            <person name="Gralnick J.A."/>
            <person name="Bond D.R."/>
        </authorList>
    </citation>
    <scope>NUCLEOTIDE SEQUENCE [LARGE SCALE GENOMIC DNA]</scope>
    <source>
        <strain evidence="19 20">WTL</strain>
    </source>
</reference>
<feature type="transmembrane region" description="Helical" evidence="16">
    <location>
        <begin position="171"/>
        <end position="192"/>
    </location>
</feature>
<dbReference type="SUPFAM" id="SSF158472">
    <property type="entry name" value="HAMP domain-like"/>
    <property type="match status" value="1"/>
</dbReference>
<name>A0A0M5IZP4_9BACT</name>
<dbReference type="SMART" id="SM00387">
    <property type="entry name" value="HATPase_c"/>
    <property type="match status" value="1"/>
</dbReference>
<evidence type="ECO:0000256" key="16">
    <source>
        <dbReference type="SAM" id="Phobius"/>
    </source>
</evidence>
<dbReference type="Pfam" id="PF00672">
    <property type="entry name" value="HAMP"/>
    <property type="match status" value="1"/>
</dbReference>
<keyword evidence="13 16" id="KW-1133">Transmembrane helix</keyword>
<dbReference type="PRINTS" id="PR00344">
    <property type="entry name" value="BCTRLSENSOR"/>
</dbReference>
<dbReference type="CDD" id="cd00082">
    <property type="entry name" value="HisKA"/>
    <property type="match status" value="1"/>
</dbReference>
<dbReference type="Proteomes" id="UP000057158">
    <property type="component" value="Chromosome"/>
</dbReference>
<dbReference type="InterPro" id="IPR036097">
    <property type="entry name" value="HisK_dim/P_sf"/>
</dbReference>
<dbReference type="KEGG" id="des:DSOUD_3143"/>
<dbReference type="EMBL" id="CP010802">
    <property type="protein sequence ID" value="ALC17868.1"/>
    <property type="molecule type" value="Genomic_DNA"/>
</dbReference>
<dbReference type="RefSeq" id="WP_053551845.1">
    <property type="nucleotide sequence ID" value="NZ_CP010802.1"/>
</dbReference>
<keyword evidence="15 16" id="KW-0472">Membrane</keyword>
<dbReference type="InterPro" id="IPR006290">
    <property type="entry name" value="CztS_silS_copS"/>
</dbReference>
<evidence type="ECO:0000256" key="7">
    <source>
        <dbReference type="ARBA" id="ARBA00022553"/>
    </source>
</evidence>
<dbReference type="InterPro" id="IPR003594">
    <property type="entry name" value="HATPase_dom"/>
</dbReference>
<dbReference type="STRING" id="1603606.DSOUD_3143"/>
<dbReference type="GO" id="GO:0005886">
    <property type="term" value="C:plasma membrane"/>
    <property type="evidence" value="ECO:0007669"/>
    <property type="project" value="UniProtKB-SubCell"/>
</dbReference>
<protein>
    <recommendedName>
        <fullName evidence="4">histidine kinase</fullName>
        <ecNumber evidence="4">2.7.13.3</ecNumber>
    </recommendedName>
</protein>
<dbReference type="FunFam" id="3.30.565.10:FF:000006">
    <property type="entry name" value="Sensor histidine kinase WalK"/>
    <property type="match status" value="1"/>
</dbReference>
<dbReference type="PATRIC" id="fig|1603606.3.peg.3388"/>
<feature type="transmembrane region" description="Helical" evidence="16">
    <location>
        <begin position="12"/>
        <end position="32"/>
    </location>
</feature>
<keyword evidence="8" id="KW-0808">Transferase</keyword>
<dbReference type="InterPro" id="IPR036890">
    <property type="entry name" value="HATPase_C_sf"/>
</dbReference>